<comment type="caution">
    <text evidence="2">The sequence shown here is derived from an EMBL/GenBank/DDBJ whole genome shotgun (WGS) entry which is preliminary data.</text>
</comment>
<proteinExistence type="predicted"/>
<evidence type="ECO:0000313" key="2">
    <source>
        <dbReference type="EMBL" id="KAJ8428399.1"/>
    </source>
</evidence>
<accession>A0A9Q1GZJ7</accession>
<evidence type="ECO:0000256" key="1">
    <source>
        <dbReference type="SAM" id="MobiDB-lite"/>
    </source>
</evidence>
<feature type="compositionally biased region" description="Basic and acidic residues" evidence="1">
    <location>
        <begin position="266"/>
        <end position="279"/>
    </location>
</feature>
<evidence type="ECO:0000313" key="3">
    <source>
        <dbReference type="Proteomes" id="UP001153076"/>
    </source>
</evidence>
<dbReference type="EMBL" id="JAKOGI010001011">
    <property type="protein sequence ID" value="KAJ8428399.1"/>
    <property type="molecule type" value="Genomic_DNA"/>
</dbReference>
<dbReference type="AlphaFoldDB" id="A0A9Q1GZJ7"/>
<gene>
    <name evidence="2" type="ORF">Cgig2_029022</name>
</gene>
<sequence length="414" mass="47188">MDPGSENSLDPMLKKKLTLKSTWLSKRILNARWAFGKDPEFRETEYYLVDSTPTSIPDSPKVIVKDFPSSLAFQVTCVQLFVLAMVMNSIGFRETIEREIVPLMKDLSIKSARIRLYDIGKGGPACSLQPSVNPGKYAHLLRTAFTSSVERTARCSWSHVRRVTLASSFFTSIPTFFRVEIFSKEIRRLLSRKQYEETPSTGLRIKSKSKSNTTPIPMVEISNEISQILKMLEKMQAGMDESNKRTKTMIVKKNLLVSDEEEEEDKREAANKGEEEEKSAPLLDSRFNNHAGFTIMLKGKLPPKFTMPDTKFHGTKSPNHHMRNFISGMTLKAAQKLNNSKNPLGGHDNMFTINDNPKNDWDLALYIQSAREPRIRTSLPTQHSEVCGLWESDEEDVYETQGKFWLGEESDEDF</sequence>
<protein>
    <submittedName>
        <fullName evidence="2">Uncharacterized protein</fullName>
    </submittedName>
</protein>
<dbReference type="Proteomes" id="UP001153076">
    <property type="component" value="Unassembled WGS sequence"/>
</dbReference>
<feature type="region of interest" description="Disordered" evidence="1">
    <location>
        <begin position="255"/>
        <end position="281"/>
    </location>
</feature>
<organism evidence="2 3">
    <name type="scientific">Carnegiea gigantea</name>
    <dbReference type="NCBI Taxonomy" id="171969"/>
    <lineage>
        <taxon>Eukaryota</taxon>
        <taxon>Viridiplantae</taxon>
        <taxon>Streptophyta</taxon>
        <taxon>Embryophyta</taxon>
        <taxon>Tracheophyta</taxon>
        <taxon>Spermatophyta</taxon>
        <taxon>Magnoliopsida</taxon>
        <taxon>eudicotyledons</taxon>
        <taxon>Gunneridae</taxon>
        <taxon>Pentapetalae</taxon>
        <taxon>Caryophyllales</taxon>
        <taxon>Cactineae</taxon>
        <taxon>Cactaceae</taxon>
        <taxon>Cactoideae</taxon>
        <taxon>Echinocereeae</taxon>
        <taxon>Carnegiea</taxon>
    </lineage>
</organism>
<reference evidence="2" key="1">
    <citation type="submission" date="2022-04" db="EMBL/GenBank/DDBJ databases">
        <title>Carnegiea gigantea Genome sequencing and assembly v2.</title>
        <authorList>
            <person name="Copetti D."/>
            <person name="Sanderson M.J."/>
            <person name="Burquez A."/>
            <person name="Wojciechowski M.F."/>
        </authorList>
    </citation>
    <scope>NUCLEOTIDE SEQUENCE</scope>
    <source>
        <strain evidence="2">SGP5-SGP5p</strain>
        <tissue evidence="2">Aerial part</tissue>
    </source>
</reference>
<keyword evidence="3" id="KW-1185">Reference proteome</keyword>
<name>A0A9Q1GZJ7_9CARY</name>